<organism evidence="3 4">
    <name type="scientific">Miscanthus lutarioriparius</name>
    <dbReference type="NCBI Taxonomy" id="422564"/>
    <lineage>
        <taxon>Eukaryota</taxon>
        <taxon>Viridiplantae</taxon>
        <taxon>Streptophyta</taxon>
        <taxon>Embryophyta</taxon>
        <taxon>Tracheophyta</taxon>
        <taxon>Spermatophyta</taxon>
        <taxon>Magnoliopsida</taxon>
        <taxon>Liliopsida</taxon>
        <taxon>Poales</taxon>
        <taxon>Poaceae</taxon>
        <taxon>PACMAD clade</taxon>
        <taxon>Panicoideae</taxon>
        <taxon>Andropogonodae</taxon>
        <taxon>Andropogoneae</taxon>
        <taxon>Saccharinae</taxon>
        <taxon>Miscanthus</taxon>
    </lineage>
</organism>
<dbReference type="Gene3D" id="3.40.50.1820">
    <property type="entry name" value="alpha/beta hydrolase"/>
    <property type="match status" value="1"/>
</dbReference>
<feature type="domain" description="Dienelactone hydrolase" evidence="2">
    <location>
        <begin position="57"/>
        <end position="264"/>
    </location>
</feature>
<gene>
    <name evidence="3" type="ORF">NCGR_LOCUS31352</name>
</gene>
<dbReference type="InterPro" id="IPR002925">
    <property type="entry name" value="Dienelactn_hydro"/>
</dbReference>
<dbReference type="Pfam" id="PF01738">
    <property type="entry name" value="DLH"/>
    <property type="match status" value="1"/>
</dbReference>
<reference evidence="3" key="1">
    <citation type="submission" date="2020-10" db="EMBL/GenBank/DDBJ databases">
        <authorList>
            <person name="Han B."/>
            <person name="Lu T."/>
            <person name="Zhao Q."/>
            <person name="Huang X."/>
            <person name="Zhao Y."/>
        </authorList>
    </citation>
    <scope>NUCLEOTIDE SEQUENCE</scope>
</reference>
<evidence type="ECO:0000313" key="4">
    <source>
        <dbReference type="Proteomes" id="UP000604825"/>
    </source>
</evidence>
<comment type="caution">
    <text evidence="3">The sequence shown here is derived from an EMBL/GenBank/DDBJ whole genome shotgun (WGS) entry which is preliminary data.</text>
</comment>
<dbReference type="Proteomes" id="UP000604825">
    <property type="component" value="Unassembled WGS sequence"/>
</dbReference>
<sequence length="265" mass="29414">MPSAMMGSTALLFLIVTVHVAAAATVHEHSQCLDNPPDLLQRGVEAGKVEDNLPGGFRAYVTGPPSSKRAVVLASDVYGFEAPLLRKIADKVGATGYYVVVPDFFHGDPYNDSKKLSEWIKTHSPVTAAQDAKPLFDYLRREGKSVGVGGYCWGGKFAAEMAKTDDIKVVVLSHPAYVTVNDMKEVKWPIEILGAQNDTITPPEQVRQFEQALSERKDKIEYFIKIFPRVAHGFACRYNTSDPFAVKNAEQALAYMLDWFHKYLK</sequence>
<keyword evidence="4" id="KW-1185">Reference proteome</keyword>
<dbReference type="PANTHER" id="PTHR17630">
    <property type="entry name" value="DIENELACTONE HYDROLASE"/>
    <property type="match status" value="1"/>
</dbReference>
<evidence type="ECO:0000313" key="3">
    <source>
        <dbReference type="EMBL" id="CAD6247127.1"/>
    </source>
</evidence>
<dbReference type="PANTHER" id="PTHR17630:SF85">
    <property type="entry name" value="DIENELACTONE HYDROLASE DOMAIN-CONTAINING PROTEIN"/>
    <property type="match status" value="1"/>
</dbReference>
<keyword evidence="1" id="KW-0732">Signal</keyword>
<accession>A0A811PU95</accession>
<feature type="signal peptide" evidence="1">
    <location>
        <begin position="1"/>
        <end position="23"/>
    </location>
</feature>
<protein>
    <recommendedName>
        <fullName evidence="2">Dienelactone hydrolase domain-containing protein</fullName>
    </recommendedName>
</protein>
<dbReference type="SUPFAM" id="SSF53474">
    <property type="entry name" value="alpha/beta-Hydrolases"/>
    <property type="match status" value="1"/>
</dbReference>
<name>A0A811PU95_9POAL</name>
<evidence type="ECO:0000259" key="2">
    <source>
        <dbReference type="Pfam" id="PF01738"/>
    </source>
</evidence>
<dbReference type="AlphaFoldDB" id="A0A811PU95"/>
<evidence type="ECO:0000256" key="1">
    <source>
        <dbReference type="SAM" id="SignalP"/>
    </source>
</evidence>
<dbReference type="EMBL" id="CAJGYO010000007">
    <property type="protein sequence ID" value="CAD6247127.1"/>
    <property type="molecule type" value="Genomic_DNA"/>
</dbReference>
<dbReference type="InterPro" id="IPR029058">
    <property type="entry name" value="AB_hydrolase_fold"/>
</dbReference>
<proteinExistence type="predicted"/>
<dbReference type="OrthoDB" id="17560at2759"/>
<feature type="chain" id="PRO_5032675648" description="Dienelactone hydrolase domain-containing protein" evidence="1">
    <location>
        <begin position="24"/>
        <end position="265"/>
    </location>
</feature>
<dbReference type="GO" id="GO:0016787">
    <property type="term" value="F:hydrolase activity"/>
    <property type="evidence" value="ECO:0007669"/>
    <property type="project" value="InterPro"/>
</dbReference>